<reference evidence="1" key="1">
    <citation type="journal article" date="2015" name="Nature">
        <title>Complex archaea that bridge the gap between prokaryotes and eukaryotes.</title>
        <authorList>
            <person name="Spang A."/>
            <person name="Saw J.H."/>
            <person name="Jorgensen S.L."/>
            <person name="Zaremba-Niedzwiedzka K."/>
            <person name="Martijn J."/>
            <person name="Lind A.E."/>
            <person name="van Eijk R."/>
            <person name="Schleper C."/>
            <person name="Guy L."/>
            <person name="Ettema T.J."/>
        </authorList>
    </citation>
    <scope>NUCLEOTIDE SEQUENCE</scope>
</reference>
<feature type="non-terminal residue" evidence="1">
    <location>
        <position position="1"/>
    </location>
</feature>
<evidence type="ECO:0000313" key="1">
    <source>
        <dbReference type="EMBL" id="KKK71789.1"/>
    </source>
</evidence>
<dbReference type="AlphaFoldDB" id="A0A0F8ZZI0"/>
<dbReference type="EMBL" id="LAZR01057570">
    <property type="protein sequence ID" value="KKK71789.1"/>
    <property type="molecule type" value="Genomic_DNA"/>
</dbReference>
<organism evidence="1">
    <name type="scientific">marine sediment metagenome</name>
    <dbReference type="NCBI Taxonomy" id="412755"/>
    <lineage>
        <taxon>unclassified sequences</taxon>
        <taxon>metagenomes</taxon>
        <taxon>ecological metagenomes</taxon>
    </lineage>
</organism>
<comment type="caution">
    <text evidence="1">The sequence shown here is derived from an EMBL/GenBank/DDBJ whole genome shotgun (WGS) entry which is preliminary data.</text>
</comment>
<gene>
    <name evidence="1" type="ORF">LCGC14_2910390</name>
</gene>
<name>A0A0F8ZZI0_9ZZZZ</name>
<proteinExistence type="predicted"/>
<protein>
    <submittedName>
        <fullName evidence="1">Uncharacterized protein</fullName>
    </submittedName>
</protein>
<accession>A0A0F8ZZI0</accession>
<sequence length="103" mass="10719">LYVKSSTSSIVSLTGIEGAPVTVGTSAVEMTFTGTTKSLFIQADHSNTGTIWVGPSTVDNAGANAFARLEAGEYINIDFDDSSTAIYSVSDTASQKVYKVALT</sequence>